<feature type="transmembrane region" description="Helical" evidence="6">
    <location>
        <begin position="231"/>
        <end position="251"/>
    </location>
</feature>
<feature type="transmembrane region" description="Helical" evidence="6">
    <location>
        <begin position="7"/>
        <end position="24"/>
    </location>
</feature>
<evidence type="ECO:0000313" key="8">
    <source>
        <dbReference type="Proteomes" id="UP001556196"/>
    </source>
</evidence>
<keyword evidence="8" id="KW-1185">Reference proteome</keyword>
<dbReference type="InterPro" id="IPR022791">
    <property type="entry name" value="L-PG_synthase/AglD"/>
</dbReference>
<sequence length="317" mass="34226">MTLKRYFWPVVGTLAIVFSVWLLYRELRGLSLADLGDSFAAIPARGWVLAALCTLAAYAALAGYDRIALMHLGRKVSWLFIAACSFTTYAIAHTIGASIVSGAVIRYRAYSSRGLTPQEIGVLVAFCSFTFVLGVVLLTGLVLIVEPEIIERIDELLPEGLSTATGYLLLALVGFYVLGSWLGLKPLKIGSVVLHYPRLPIVARQLLIGPVELLAAAGIVYFALPEAGNPGYLVILGIFLISFSVALMSHAPGGVGVLELVFIMALPEMDPADVLAALLVFRGFYLIIPFLIGVGILFGFERSQLAQPDLDERENHS</sequence>
<keyword evidence="2" id="KW-1003">Cell membrane</keyword>
<feature type="transmembrane region" description="Helical" evidence="6">
    <location>
        <begin position="274"/>
        <end position="300"/>
    </location>
</feature>
<dbReference type="RefSeq" id="WP_367723392.1">
    <property type="nucleotide sequence ID" value="NZ_JBFOCH010000009.1"/>
</dbReference>
<gene>
    <name evidence="7" type="ORF">ABUE31_10015</name>
</gene>
<keyword evidence="4 6" id="KW-1133">Transmembrane helix</keyword>
<feature type="transmembrane region" description="Helical" evidence="6">
    <location>
        <begin position="76"/>
        <end position="100"/>
    </location>
</feature>
<keyword evidence="5 6" id="KW-0472">Membrane</keyword>
<feature type="transmembrane region" description="Helical" evidence="6">
    <location>
        <begin position="44"/>
        <end position="64"/>
    </location>
</feature>
<evidence type="ECO:0000313" key="7">
    <source>
        <dbReference type="EMBL" id="MEW9806319.1"/>
    </source>
</evidence>
<feature type="transmembrane region" description="Helical" evidence="6">
    <location>
        <begin position="166"/>
        <end position="184"/>
    </location>
</feature>
<dbReference type="Proteomes" id="UP001556196">
    <property type="component" value="Unassembled WGS sequence"/>
</dbReference>
<protein>
    <submittedName>
        <fullName evidence="7">YbhN family protein</fullName>
    </submittedName>
</protein>
<evidence type="ECO:0000256" key="5">
    <source>
        <dbReference type="ARBA" id="ARBA00023136"/>
    </source>
</evidence>
<comment type="caution">
    <text evidence="7">The sequence shown here is derived from an EMBL/GenBank/DDBJ whole genome shotgun (WGS) entry which is preliminary data.</text>
</comment>
<reference evidence="7 8" key="1">
    <citation type="submission" date="2024-06" db="EMBL/GenBank/DDBJ databases">
        <authorList>
            <person name="Tuo L."/>
        </authorList>
    </citation>
    <scope>NUCLEOTIDE SEQUENCE [LARGE SCALE GENOMIC DNA]</scope>
    <source>
        <strain evidence="7 8">ZMM04-5</strain>
    </source>
</reference>
<feature type="transmembrane region" description="Helical" evidence="6">
    <location>
        <begin position="204"/>
        <end position="224"/>
    </location>
</feature>
<feature type="transmembrane region" description="Helical" evidence="6">
    <location>
        <begin position="120"/>
        <end position="145"/>
    </location>
</feature>
<evidence type="ECO:0000256" key="2">
    <source>
        <dbReference type="ARBA" id="ARBA00022475"/>
    </source>
</evidence>
<dbReference type="Pfam" id="PF03706">
    <property type="entry name" value="LPG_synthase_TM"/>
    <property type="match status" value="1"/>
</dbReference>
<evidence type="ECO:0000256" key="3">
    <source>
        <dbReference type="ARBA" id="ARBA00022692"/>
    </source>
</evidence>
<evidence type="ECO:0000256" key="4">
    <source>
        <dbReference type="ARBA" id="ARBA00022989"/>
    </source>
</evidence>
<name>A0ABV3QZ32_9HYPH</name>
<keyword evidence="3 6" id="KW-0812">Transmembrane</keyword>
<evidence type="ECO:0000256" key="1">
    <source>
        <dbReference type="ARBA" id="ARBA00004651"/>
    </source>
</evidence>
<accession>A0ABV3QZ32</accession>
<comment type="subcellular location">
    <subcellularLocation>
        <location evidence="1">Cell membrane</location>
        <topology evidence="1">Multi-pass membrane protein</topology>
    </subcellularLocation>
</comment>
<dbReference type="EMBL" id="JBFOCI010000002">
    <property type="protein sequence ID" value="MEW9806319.1"/>
    <property type="molecule type" value="Genomic_DNA"/>
</dbReference>
<proteinExistence type="predicted"/>
<evidence type="ECO:0000256" key="6">
    <source>
        <dbReference type="SAM" id="Phobius"/>
    </source>
</evidence>
<organism evidence="7 8">
    <name type="scientific">Mesorhizobium marinum</name>
    <dbReference type="NCBI Taxonomy" id="3228790"/>
    <lineage>
        <taxon>Bacteria</taxon>
        <taxon>Pseudomonadati</taxon>
        <taxon>Pseudomonadota</taxon>
        <taxon>Alphaproteobacteria</taxon>
        <taxon>Hyphomicrobiales</taxon>
        <taxon>Phyllobacteriaceae</taxon>
        <taxon>Mesorhizobium</taxon>
    </lineage>
</organism>